<proteinExistence type="predicted"/>
<keyword evidence="1" id="KW-0812">Transmembrane</keyword>
<keyword evidence="1" id="KW-0472">Membrane</keyword>
<keyword evidence="1" id="KW-1133">Transmembrane helix</keyword>
<gene>
    <name evidence="2" type="primary">AlNc14C24G2404</name>
    <name evidence="2" type="ORF">ALNC14_027900</name>
</gene>
<sequence>MEEELLAQRDAAIAVSKELQKELQYHRDVVERTFESRAWTAEKLRLQTEQKMCEMEQNWRWESNMCRRLLYLSCVCGCIGAFSGWLFGLFLFVLSPQPLVGFLVLLPSMTIGAFSGILFAKARIRLDKRNRPKQLVVETELDHVLDPQDRQQSNSEKQQRGGQQSALVSMGSWILMKSWKASCDYFNAITCTEVSMDDNDALEARMQASRKEKAQ</sequence>
<protein>
    <submittedName>
        <fullName evidence="2">AlNc14C24G2404 protein</fullName>
    </submittedName>
</protein>
<dbReference type="EMBL" id="FR824069">
    <property type="protein sequence ID" value="CCA16647.1"/>
    <property type="molecule type" value="Genomic_DNA"/>
</dbReference>
<evidence type="ECO:0000313" key="2">
    <source>
        <dbReference type="EMBL" id="CCA16647.1"/>
    </source>
</evidence>
<reference evidence="2" key="1">
    <citation type="journal article" date="2011" name="PLoS Biol.">
        <title>Gene gain and loss during evolution of obligate parasitism in the white rust pathogen of Arabidopsis thaliana.</title>
        <authorList>
            <person name="Kemen E."/>
            <person name="Gardiner A."/>
            <person name="Schultz-Larsen T."/>
            <person name="Kemen A.C."/>
            <person name="Balmuth A.L."/>
            <person name="Robert-Seilaniantz A."/>
            <person name="Bailey K."/>
            <person name="Holub E."/>
            <person name="Studholme D.J."/>
            <person name="Maclean D."/>
            <person name="Jones J.D."/>
        </authorList>
    </citation>
    <scope>NUCLEOTIDE SEQUENCE</scope>
</reference>
<feature type="transmembrane region" description="Helical" evidence="1">
    <location>
        <begin position="69"/>
        <end position="93"/>
    </location>
</feature>
<feature type="transmembrane region" description="Helical" evidence="1">
    <location>
        <begin position="99"/>
        <end position="120"/>
    </location>
</feature>
<organism evidence="2">
    <name type="scientific">Albugo laibachii Nc14</name>
    <dbReference type="NCBI Taxonomy" id="890382"/>
    <lineage>
        <taxon>Eukaryota</taxon>
        <taxon>Sar</taxon>
        <taxon>Stramenopiles</taxon>
        <taxon>Oomycota</taxon>
        <taxon>Peronosporomycetes</taxon>
        <taxon>Albuginales</taxon>
        <taxon>Albuginaceae</taxon>
        <taxon>Albugo</taxon>
    </lineage>
</organism>
<dbReference type="HOGENOM" id="CLU_1211839_0_0_1"/>
<accession>F0W6A4</accession>
<evidence type="ECO:0000256" key="1">
    <source>
        <dbReference type="SAM" id="Phobius"/>
    </source>
</evidence>
<reference evidence="2" key="2">
    <citation type="submission" date="2011-02" db="EMBL/GenBank/DDBJ databases">
        <authorList>
            <person name="MacLean D."/>
        </authorList>
    </citation>
    <scope>NUCLEOTIDE SEQUENCE</scope>
</reference>
<name>F0W6A4_9STRA</name>
<dbReference type="AlphaFoldDB" id="F0W6A4"/>